<accession>A0A1V9A263</accession>
<keyword evidence="4" id="KW-1185">Reference proteome</keyword>
<sequence length="837" mass="87707">MRAAASRFGTPELPRHHVPRPRGLDLLTRADAVPLVVVVAPAGTGKTSLVAEWVKSGGRSGDTAWVTLDGGDGALGARLGPGVFWNAVLRCLDDLGVAVGHDPGPAGSWLPSLAAAVVAGGRRLTLVLDDHHLASDEVMVDVELLLRLTAGRLRLVLVGRHPPALPLYRYRMTDAVLELGFAELAFDDAEAAALLAAVGTAPGRPEIHALNSHHHGWAAGLVLAGRGARTRSATAPAAPDLDVADYLRREVIDALPGALRRFVLGTCLPDEFDDALAEEVAGPGADDLLRAARAVAFALPSSREGHHTYPPVVRAVLRSLLVHGDPHRLREIRAATARWSRRRGAADDAVREFAAAGAWDELAETLANERLLVRLVLEGAGGSLAPSALRLRTARTTVSAAAVVRAAGHLAVSDPVGCADELARVPAHGAERGRAAVEAARSRLVGDAATALRSADAAARVLGGELGAHPAGALPMLVRQCRGVALLRHGAFELARAAFEDAADHGEVRALRADGLAHLALTGAVEGTLADAEAAAADALELAGEFDSALGGHATAHVALALVALDREEFIAVRRHLNAAQPVVEPLPRYLAHHVTAALDAAEGNSTSAANRLHAAAAEARGTDPWIADRLRIEAARGALLDGHPGLALHELDVLTRPSGAAAVLAAAAHARRGRAEDDTAAGRALAAVADGFPSVRDRVEALLVEADLRLNHHTSGRAEAAVDAALRLAAPHHLRLPFRHASPAVRALLAGRTRPRQRPAGESPGDEHVPVEALTAREREVLGHLTELLTTEEIAAAMFVSVNTVRTHVRGILRKLGVHRRYAAVRRARELGLLDR</sequence>
<dbReference type="InterPro" id="IPR016032">
    <property type="entry name" value="Sig_transdc_resp-reg_C-effctor"/>
</dbReference>
<dbReference type="PANTHER" id="PTHR43214:SF43">
    <property type="entry name" value="TWO-COMPONENT RESPONSE REGULATOR"/>
    <property type="match status" value="1"/>
</dbReference>
<dbReference type="InterPro" id="IPR036388">
    <property type="entry name" value="WH-like_DNA-bd_sf"/>
</dbReference>
<dbReference type="STRING" id="1962155.B1813_15160"/>
<dbReference type="PROSITE" id="PS50043">
    <property type="entry name" value="HTH_LUXR_2"/>
    <property type="match status" value="1"/>
</dbReference>
<dbReference type="Pfam" id="PF00196">
    <property type="entry name" value="GerE"/>
    <property type="match status" value="1"/>
</dbReference>
<evidence type="ECO:0000313" key="4">
    <source>
        <dbReference type="Proteomes" id="UP000192591"/>
    </source>
</evidence>
<dbReference type="Gene3D" id="1.10.10.10">
    <property type="entry name" value="Winged helix-like DNA-binding domain superfamily/Winged helix DNA-binding domain"/>
    <property type="match status" value="1"/>
</dbReference>
<dbReference type="EMBL" id="MWIH01000006">
    <property type="protein sequence ID" value="OQO91235.1"/>
    <property type="molecule type" value="Genomic_DNA"/>
</dbReference>
<feature type="domain" description="HTH luxR-type" evidence="2">
    <location>
        <begin position="768"/>
        <end position="833"/>
    </location>
</feature>
<dbReference type="GO" id="GO:0006355">
    <property type="term" value="P:regulation of DNA-templated transcription"/>
    <property type="evidence" value="ECO:0007669"/>
    <property type="project" value="InterPro"/>
</dbReference>
<evidence type="ECO:0000256" key="1">
    <source>
        <dbReference type="ARBA" id="ARBA00023125"/>
    </source>
</evidence>
<dbReference type="PRINTS" id="PR00038">
    <property type="entry name" value="HTHLUXR"/>
</dbReference>
<dbReference type="Proteomes" id="UP000192591">
    <property type="component" value="Unassembled WGS sequence"/>
</dbReference>
<dbReference type="InterPro" id="IPR059106">
    <property type="entry name" value="WHD_MalT"/>
</dbReference>
<dbReference type="GO" id="GO:0003677">
    <property type="term" value="F:DNA binding"/>
    <property type="evidence" value="ECO:0007669"/>
    <property type="project" value="UniProtKB-KW"/>
</dbReference>
<comment type="caution">
    <text evidence="3">The sequence shown here is derived from an EMBL/GenBank/DDBJ whole genome shotgun (WGS) entry which is preliminary data.</text>
</comment>
<organism evidence="3 4">
    <name type="scientific">Saccharomonospora piscinae</name>
    <dbReference type="NCBI Taxonomy" id="687388"/>
    <lineage>
        <taxon>Bacteria</taxon>
        <taxon>Bacillati</taxon>
        <taxon>Actinomycetota</taxon>
        <taxon>Actinomycetes</taxon>
        <taxon>Pseudonocardiales</taxon>
        <taxon>Pseudonocardiaceae</taxon>
        <taxon>Saccharomonospora</taxon>
    </lineage>
</organism>
<dbReference type="Pfam" id="PF25873">
    <property type="entry name" value="WHD_MalT"/>
    <property type="match status" value="1"/>
</dbReference>
<dbReference type="SMART" id="SM00421">
    <property type="entry name" value="HTH_LUXR"/>
    <property type="match status" value="1"/>
</dbReference>
<evidence type="ECO:0000259" key="2">
    <source>
        <dbReference type="PROSITE" id="PS50043"/>
    </source>
</evidence>
<reference evidence="3 4" key="1">
    <citation type="submission" date="2017-02" db="EMBL/GenBank/DDBJ databases">
        <title>Draft genome of Saccharomonospora sp. 154.</title>
        <authorList>
            <person name="Alonso-Carmona G.S."/>
            <person name="De La Haba R."/>
            <person name="Vera-Gargallo B."/>
            <person name="Sandoval-Trujillo A.H."/>
            <person name="Ramirez-Duran N."/>
            <person name="Ventosa A."/>
        </authorList>
    </citation>
    <scope>NUCLEOTIDE SEQUENCE [LARGE SCALE GENOMIC DNA]</scope>
    <source>
        <strain evidence="3 4">LRS4.154</strain>
    </source>
</reference>
<dbReference type="SUPFAM" id="SSF46894">
    <property type="entry name" value="C-terminal effector domain of the bipartite response regulators"/>
    <property type="match status" value="1"/>
</dbReference>
<proteinExistence type="predicted"/>
<dbReference type="InterPro" id="IPR000792">
    <property type="entry name" value="Tscrpt_reg_LuxR_C"/>
</dbReference>
<evidence type="ECO:0000313" key="3">
    <source>
        <dbReference type="EMBL" id="OQO91235.1"/>
    </source>
</evidence>
<gene>
    <name evidence="3" type="ORF">B1813_15160</name>
</gene>
<keyword evidence="1" id="KW-0238">DNA-binding</keyword>
<name>A0A1V9A263_SACPI</name>
<dbReference type="CDD" id="cd06170">
    <property type="entry name" value="LuxR_C_like"/>
    <property type="match status" value="1"/>
</dbReference>
<dbReference type="PANTHER" id="PTHR43214">
    <property type="entry name" value="TWO-COMPONENT RESPONSE REGULATOR"/>
    <property type="match status" value="1"/>
</dbReference>
<dbReference type="InterPro" id="IPR039420">
    <property type="entry name" value="WalR-like"/>
</dbReference>
<dbReference type="AlphaFoldDB" id="A0A1V9A263"/>
<protein>
    <recommendedName>
        <fullName evidence="2">HTH luxR-type domain-containing protein</fullName>
    </recommendedName>
</protein>